<dbReference type="Pfam" id="PF00034">
    <property type="entry name" value="Cytochrom_C"/>
    <property type="match status" value="1"/>
</dbReference>
<name>A0A1I6TI28_9RHOB</name>
<evidence type="ECO:0000256" key="9">
    <source>
        <dbReference type="ARBA" id="ARBA00023004"/>
    </source>
</evidence>
<dbReference type="SUPFAM" id="SSF46626">
    <property type="entry name" value="Cytochrome c"/>
    <property type="match status" value="1"/>
</dbReference>
<dbReference type="PRINTS" id="PR00604">
    <property type="entry name" value="CYTCHRMECIAB"/>
</dbReference>
<gene>
    <name evidence="13" type="ORF">SAMN04488050_10692</name>
</gene>
<evidence type="ECO:0000256" key="6">
    <source>
        <dbReference type="ARBA" id="ARBA00022723"/>
    </source>
</evidence>
<dbReference type="STRING" id="311180.SAMN04488050_10692"/>
<evidence type="ECO:0000259" key="12">
    <source>
        <dbReference type="PROSITE" id="PS51007"/>
    </source>
</evidence>
<dbReference type="FunFam" id="1.10.760.10:FF:000026">
    <property type="entry name" value="Cytochrome C, membrane-bound"/>
    <property type="match status" value="1"/>
</dbReference>
<evidence type="ECO:0000256" key="7">
    <source>
        <dbReference type="ARBA" id="ARBA00022982"/>
    </source>
</evidence>
<keyword evidence="6 11" id="KW-0479">Metal-binding</keyword>
<keyword evidence="14" id="KW-1185">Reference proteome</keyword>
<evidence type="ECO:0000313" key="13">
    <source>
        <dbReference type="EMBL" id="SFS88825.1"/>
    </source>
</evidence>
<protein>
    <submittedName>
        <fullName evidence="13">Cytochrome c</fullName>
    </submittedName>
</protein>
<keyword evidence="5" id="KW-0812">Transmembrane</keyword>
<evidence type="ECO:0000256" key="5">
    <source>
        <dbReference type="ARBA" id="ARBA00022692"/>
    </source>
</evidence>
<proteinExistence type="predicted"/>
<dbReference type="AlphaFoldDB" id="A0A1I6TI28"/>
<evidence type="ECO:0000256" key="4">
    <source>
        <dbReference type="ARBA" id="ARBA00022617"/>
    </source>
</evidence>
<dbReference type="Proteomes" id="UP000199392">
    <property type="component" value="Unassembled WGS sequence"/>
</dbReference>
<dbReference type="Gene3D" id="1.10.760.10">
    <property type="entry name" value="Cytochrome c-like domain"/>
    <property type="match status" value="1"/>
</dbReference>
<evidence type="ECO:0000256" key="8">
    <source>
        <dbReference type="ARBA" id="ARBA00022989"/>
    </source>
</evidence>
<keyword evidence="7" id="KW-0249">Electron transport</keyword>
<dbReference type="PROSITE" id="PS51007">
    <property type="entry name" value="CYTC"/>
    <property type="match status" value="1"/>
</dbReference>
<dbReference type="GO" id="GO:0020037">
    <property type="term" value="F:heme binding"/>
    <property type="evidence" value="ECO:0007669"/>
    <property type="project" value="InterPro"/>
</dbReference>
<evidence type="ECO:0000256" key="2">
    <source>
        <dbReference type="ARBA" id="ARBA00022448"/>
    </source>
</evidence>
<evidence type="ECO:0000256" key="11">
    <source>
        <dbReference type="PROSITE-ProRule" id="PRU00433"/>
    </source>
</evidence>
<keyword evidence="10" id="KW-0472">Membrane</keyword>
<evidence type="ECO:0000256" key="10">
    <source>
        <dbReference type="ARBA" id="ARBA00023136"/>
    </source>
</evidence>
<evidence type="ECO:0000313" key="14">
    <source>
        <dbReference type="Proteomes" id="UP000199392"/>
    </source>
</evidence>
<reference evidence="14" key="1">
    <citation type="submission" date="2016-10" db="EMBL/GenBank/DDBJ databases">
        <authorList>
            <person name="Varghese N."/>
            <person name="Submissions S."/>
        </authorList>
    </citation>
    <scope>NUCLEOTIDE SEQUENCE [LARGE SCALE GENOMIC DNA]</scope>
    <source>
        <strain evidence="14">DSM 26894</strain>
    </source>
</reference>
<accession>A0A1I6TI28</accession>
<dbReference type="InterPro" id="IPR009056">
    <property type="entry name" value="Cyt_c-like_dom"/>
</dbReference>
<evidence type="ECO:0000256" key="1">
    <source>
        <dbReference type="ARBA" id="ARBA00004162"/>
    </source>
</evidence>
<evidence type="ECO:0000256" key="3">
    <source>
        <dbReference type="ARBA" id="ARBA00022475"/>
    </source>
</evidence>
<dbReference type="EMBL" id="FOZW01000006">
    <property type="protein sequence ID" value="SFS88825.1"/>
    <property type="molecule type" value="Genomic_DNA"/>
</dbReference>
<dbReference type="RefSeq" id="WP_092425286.1">
    <property type="nucleotide sequence ID" value="NZ_FNCL01000006.1"/>
</dbReference>
<keyword evidence="9 11" id="KW-0408">Iron</keyword>
<keyword evidence="2" id="KW-0813">Transport</keyword>
<dbReference type="GO" id="GO:0009055">
    <property type="term" value="F:electron transfer activity"/>
    <property type="evidence" value="ECO:0007669"/>
    <property type="project" value="InterPro"/>
</dbReference>
<dbReference type="OrthoDB" id="9805828at2"/>
<feature type="domain" description="Cytochrome c" evidence="12">
    <location>
        <begin position="70"/>
        <end position="168"/>
    </location>
</feature>
<sequence length="169" mass="17649">MFDTMTLTKVVGGLCGAFLIYLLGGWVGEGLYHVGGSHGEEVASYVIEVEESGGGEEEAEVDFATLMASADAGKGEKVFGKCRACHKVDGSNATGPHLDGVVGRNIDAVDGFSYSGALEQVGEVWTPENLFHFLEDPKGVAPGTAMSFAGLKKAEDRVNLIAYLDSLGG</sequence>
<dbReference type="InterPro" id="IPR036909">
    <property type="entry name" value="Cyt_c-like_dom_sf"/>
</dbReference>
<dbReference type="GO" id="GO:0005886">
    <property type="term" value="C:plasma membrane"/>
    <property type="evidence" value="ECO:0007669"/>
    <property type="project" value="UniProtKB-SubCell"/>
</dbReference>
<dbReference type="PANTHER" id="PTHR11961">
    <property type="entry name" value="CYTOCHROME C"/>
    <property type="match status" value="1"/>
</dbReference>
<dbReference type="InterPro" id="IPR002327">
    <property type="entry name" value="Cyt_c_1A/1B"/>
</dbReference>
<organism evidence="13 14">
    <name type="scientific">Alloyangia pacifica</name>
    <dbReference type="NCBI Taxonomy" id="311180"/>
    <lineage>
        <taxon>Bacteria</taxon>
        <taxon>Pseudomonadati</taxon>
        <taxon>Pseudomonadota</taxon>
        <taxon>Alphaproteobacteria</taxon>
        <taxon>Rhodobacterales</taxon>
        <taxon>Roseobacteraceae</taxon>
        <taxon>Alloyangia</taxon>
    </lineage>
</organism>
<keyword evidence="3" id="KW-1003">Cell membrane</keyword>
<keyword evidence="4 11" id="KW-0349">Heme</keyword>
<keyword evidence="8" id="KW-1133">Transmembrane helix</keyword>
<comment type="subcellular location">
    <subcellularLocation>
        <location evidence="1">Cell membrane</location>
        <topology evidence="1">Single-pass membrane protein</topology>
    </subcellularLocation>
</comment>
<dbReference type="GO" id="GO:0046872">
    <property type="term" value="F:metal ion binding"/>
    <property type="evidence" value="ECO:0007669"/>
    <property type="project" value="UniProtKB-KW"/>
</dbReference>